<dbReference type="EMBL" id="ABEU02000004">
    <property type="protein sequence ID" value="PNR54791.1"/>
    <property type="molecule type" value="Genomic_DNA"/>
</dbReference>
<dbReference type="GO" id="GO:0071013">
    <property type="term" value="C:catalytic step 2 spliceosome"/>
    <property type="evidence" value="ECO:0000318"/>
    <property type="project" value="GO_Central"/>
</dbReference>
<dbReference type="GO" id="GO:0071004">
    <property type="term" value="C:U2-type prespliceosome"/>
    <property type="evidence" value="ECO:0000318"/>
    <property type="project" value="GO_Central"/>
</dbReference>
<dbReference type="Pfam" id="PF16835">
    <property type="entry name" value="SF3A2"/>
    <property type="match status" value="1"/>
</dbReference>
<evidence type="ECO:0000313" key="6">
    <source>
        <dbReference type="EMBL" id="PNR54791.1"/>
    </source>
</evidence>
<sequence>MRHRLSLKICKLYFLWLDRIEADLLGFANFGVEHQALDEQAASWIRLRSADDALAQPQPNNRKVNPRKTITIGRLSYRITKQFDQETRQRSLLFQLEYSEIEEGTKIRHRFMSSCEQRGLQPQQKAHSRTLLRNYKVTVLKCLR</sequence>
<keyword evidence="2" id="KW-0863">Zinc-finger</keyword>
<dbReference type="InterPro" id="IPR052092">
    <property type="entry name" value="SF3A2"/>
</dbReference>
<proteinExistence type="predicted"/>
<evidence type="ECO:0000313" key="7">
    <source>
        <dbReference type="EnsemblPlants" id="Pp3c4_2800V3.1"/>
    </source>
</evidence>
<dbReference type="GO" id="GO:0005686">
    <property type="term" value="C:U2 snRNP"/>
    <property type="evidence" value="ECO:0000318"/>
    <property type="project" value="GO_Central"/>
</dbReference>
<dbReference type="GO" id="GO:0000245">
    <property type="term" value="P:spliceosomal complex assembly"/>
    <property type="evidence" value="ECO:0000318"/>
    <property type="project" value="GO_Central"/>
</dbReference>
<dbReference type="InterPro" id="IPR031781">
    <property type="entry name" value="SF3A2_dom"/>
</dbReference>
<dbReference type="STRING" id="3218.A0A2K1KLZ4"/>
<evidence type="ECO:0000256" key="4">
    <source>
        <dbReference type="ARBA" id="ARBA00023242"/>
    </source>
</evidence>
<keyword evidence="4" id="KW-0539">Nucleus</keyword>
<evidence type="ECO:0000256" key="2">
    <source>
        <dbReference type="ARBA" id="ARBA00022771"/>
    </source>
</evidence>
<dbReference type="GO" id="GO:0008270">
    <property type="term" value="F:zinc ion binding"/>
    <property type="evidence" value="ECO:0007669"/>
    <property type="project" value="UniProtKB-KW"/>
</dbReference>
<dbReference type="Gene3D" id="2.60.40.2690">
    <property type="match status" value="1"/>
</dbReference>
<keyword evidence="3" id="KW-0862">Zinc</keyword>
<dbReference type="PaxDb" id="3218-PP1S480_6V6.1"/>
<dbReference type="PANTHER" id="PTHR23205">
    <property type="entry name" value="SPLICING FACTOR 3A SUBUNIT 2"/>
    <property type="match status" value="1"/>
</dbReference>
<keyword evidence="8" id="KW-1185">Reference proteome</keyword>
<dbReference type="FunFam" id="2.60.40.2690:FF:000011">
    <property type="entry name" value="Predicted protein"/>
    <property type="match status" value="1"/>
</dbReference>
<name>A0A2K1KLZ4_PHYPA</name>
<evidence type="ECO:0000313" key="8">
    <source>
        <dbReference type="Proteomes" id="UP000006727"/>
    </source>
</evidence>
<dbReference type="AlphaFoldDB" id="A0A2K1KLZ4"/>
<reference evidence="6 8" key="1">
    <citation type="journal article" date="2008" name="Science">
        <title>The Physcomitrella genome reveals evolutionary insights into the conquest of land by plants.</title>
        <authorList>
            <person name="Rensing S."/>
            <person name="Lang D."/>
            <person name="Zimmer A."/>
            <person name="Terry A."/>
            <person name="Salamov A."/>
            <person name="Shapiro H."/>
            <person name="Nishiyama T."/>
            <person name="Perroud P.-F."/>
            <person name="Lindquist E."/>
            <person name="Kamisugi Y."/>
            <person name="Tanahashi T."/>
            <person name="Sakakibara K."/>
            <person name="Fujita T."/>
            <person name="Oishi K."/>
            <person name="Shin-I T."/>
            <person name="Kuroki Y."/>
            <person name="Toyoda A."/>
            <person name="Suzuki Y."/>
            <person name="Hashimoto A."/>
            <person name="Yamaguchi K."/>
            <person name="Sugano A."/>
            <person name="Kohara Y."/>
            <person name="Fujiyama A."/>
            <person name="Anterola A."/>
            <person name="Aoki S."/>
            <person name="Ashton N."/>
            <person name="Barbazuk W.B."/>
            <person name="Barker E."/>
            <person name="Bennetzen J."/>
            <person name="Bezanilla M."/>
            <person name="Blankenship R."/>
            <person name="Cho S.H."/>
            <person name="Dutcher S."/>
            <person name="Estelle M."/>
            <person name="Fawcett J.A."/>
            <person name="Gundlach H."/>
            <person name="Hanada K."/>
            <person name="Heyl A."/>
            <person name="Hicks K.A."/>
            <person name="Hugh J."/>
            <person name="Lohr M."/>
            <person name="Mayer K."/>
            <person name="Melkozernov A."/>
            <person name="Murata T."/>
            <person name="Nelson D."/>
            <person name="Pils B."/>
            <person name="Prigge M."/>
            <person name="Reiss B."/>
            <person name="Renner T."/>
            <person name="Rombauts S."/>
            <person name="Rushton P."/>
            <person name="Sanderfoot A."/>
            <person name="Schween G."/>
            <person name="Shiu S.-H."/>
            <person name="Stueber K."/>
            <person name="Theodoulou F.L."/>
            <person name="Tu H."/>
            <person name="Van de Peer Y."/>
            <person name="Verrier P.J."/>
            <person name="Waters E."/>
            <person name="Wood A."/>
            <person name="Yang L."/>
            <person name="Cove D."/>
            <person name="Cuming A."/>
            <person name="Hasebe M."/>
            <person name="Lucas S."/>
            <person name="Mishler D.B."/>
            <person name="Reski R."/>
            <person name="Grigoriev I."/>
            <person name="Quatrano R.S."/>
            <person name="Boore J.L."/>
        </authorList>
    </citation>
    <scope>NUCLEOTIDE SEQUENCE [LARGE SCALE GENOMIC DNA]</scope>
    <source>
        <strain evidence="7 8">cv. Gransden 2004</strain>
    </source>
</reference>
<dbReference type="EnsemblPlants" id="Pp3c4_2800V3.1">
    <property type="protein sequence ID" value="Pp3c4_2800V3.1"/>
    <property type="gene ID" value="Pp3c4_2800"/>
</dbReference>
<dbReference type="PANTHER" id="PTHR23205:SF0">
    <property type="entry name" value="SPLICING FACTOR 3A SUBUNIT 2"/>
    <property type="match status" value="1"/>
</dbReference>
<reference evidence="6 8" key="2">
    <citation type="journal article" date="2018" name="Plant J.">
        <title>The Physcomitrella patens chromosome-scale assembly reveals moss genome structure and evolution.</title>
        <authorList>
            <person name="Lang D."/>
            <person name="Ullrich K.K."/>
            <person name="Murat F."/>
            <person name="Fuchs J."/>
            <person name="Jenkins J."/>
            <person name="Haas F.B."/>
            <person name="Piednoel M."/>
            <person name="Gundlach H."/>
            <person name="Van Bel M."/>
            <person name="Meyberg R."/>
            <person name="Vives C."/>
            <person name="Morata J."/>
            <person name="Symeonidi A."/>
            <person name="Hiss M."/>
            <person name="Muchero W."/>
            <person name="Kamisugi Y."/>
            <person name="Saleh O."/>
            <person name="Blanc G."/>
            <person name="Decker E.L."/>
            <person name="van Gessel N."/>
            <person name="Grimwood J."/>
            <person name="Hayes R.D."/>
            <person name="Graham S.W."/>
            <person name="Gunter L.E."/>
            <person name="McDaniel S.F."/>
            <person name="Hoernstein S.N.W."/>
            <person name="Larsson A."/>
            <person name="Li F.W."/>
            <person name="Perroud P.F."/>
            <person name="Phillips J."/>
            <person name="Ranjan P."/>
            <person name="Rokshar D.S."/>
            <person name="Rothfels C.J."/>
            <person name="Schneider L."/>
            <person name="Shu S."/>
            <person name="Stevenson D.W."/>
            <person name="Thummler F."/>
            <person name="Tillich M."/>
            <person name="Villarreal Aguilar J.C."/>
            <person name="Widiez T."/>
            <person name="Wong G.K."/>
            <person name="Wymore A."/>
            <person name="Zhang Y."/>
            <person name="Zimmer A.D."/>
            <person name="Quatrano R.S."/>
            <person name="Mayer K.F.X."/>
            <person name="Goodstein D."/>
            <person name="Casacuberta J.M."/>
            <person name="Vandepoele K."/>
            <person name="Reski R."/>
            <person name="Cuming A.C."/>
            <person name="Tuskan G.A."/>
            <person name="Maumus F."/>
            <person name="Salse J."/>
            <person name="Schmutz J."/>
            <person name="Rensing S.A."/>
        </authorList>
    </citation>
    <scope>NUCLEOTIDE SEQUENCE [LARGE SCALE GENOMIC DNA]</scope>
    <source>
        <strain evidence="7 8">cv. Gransden 2004</strain>
    </source>
</reference>
<evidence type="ECO:0000259" key="5">
    <source>
        <dbReference type="Pfam" id="PF16835"/>
    </source>
</evidence>
<dbReference type="Gramene" id="Pp3c4_2800V3.1">
    <property type="protein sequence ID" value="Pp3c4_2800V3.1"/>
    <property type="gene ID" value="Pp3c4_2800"/>
</dbReference>
<protein>
    <recommendedName>
        <fullName evidence="5">SF3A2 domain-containing protein</fullName>
    </recommendedName>
</protein>
<dbReference type="Proteomes" id="UP000006727">
    <property type="component" value="Chromosome 4"/>
</dbReference>
<accession>A0A2K1KLZ4</accession>
<dbReference type="InParanoid" id="A0A2K1KLZ4"/>
<reference evidence="7" key="3">
    <citation type="submission" date="2020-12" db="UniProtKB">
        <authorList>
            <consortium name="EnsemblPlants"/>
        </authorList>
    </citation>
    <scope>IDENTIFICATION</scope>
</reference>
<evidence type="ECO:0000256" key="3">
    <source>
        <dbReference type="ARBA" id="ARBA00022833"/>
    </source>
</evidence>
<feature type="domain" description="SF3A2" evidence="5">
    <location>
        <begin position="72"/>
        <end position="126"/>
    </location>
</feature>
<evidence type="ECO:0000256" key="1">
    <source>
        <dbReference type="ARBA" id="ARBA00022723"/>
    </source>
</evidence>
<keyword evidence="1" id="KW-0479">Metal-binding</keyword>
<organism evidence="6">
    <name type="scientific">Physcomitrium patens</name>
    <name type="common">Spreading-leaved earth moss</name>
    <name type="synonym">Physcomitrella patens</name>
    <dbReference type="NCBI Taxonomy" id="3218"/>
    <lineage>
        <taxon>Eukaryota</taxon>
        <taxon>Viridiplantae</taxon>
        <taxon>Streptophyta</taxon>
        <taxon>Embryophyta</taxon>
        <taxon>Bryophyta</taxon>
        <taxon>Bryophytina</taxon>
        <taxon>Bryopsida</taxon>
        <taxon>Funariidae</taxon>
        <taxon>Funariales</taxon>
        <taxon>Funariaceae</taxon>
        <taxon>Physcomitrium</taxon>
    </lineage>
</organism>
<gene>
    <name evidence="6" type="ORF">PHYPA_005684</name>
</gene>